<dbReference type="GO" id="GO:0005886">
    <property type="term" value="C:plasma membrane"/>
    <property type="evidence" value="ECO:0007669"/>
    <property type="project" value="UniProtKB-SubCell"/>
</dbReference>
<reference evidence="9 10" key="1">
    <citation type="submission" date="2018-03" db="EMBL/GenBank/DDBJ databases">
        <title>Genomic Encyclopedia of Type Strains, Phase III (KMG-III): the genomes of soil and plant-associated and newly described type strains.</title>
        <authorList>
            <person name="Whitman W."/>
        </authorList>
    </citation>
    <scope>NUCLEOTIDE SEQUENCE [LARGE SCALE GENOMIC DNA]</scope>
    <source>
        <strain evidence="9 10">CGMCC 1.07653</strain>
    </source>
</reference>
<keyword evidence="5 7" id="KW-1133">Transmembrane helix</keyword>
<gene>
    <name evidence="9" type="ORF">B0H94_10323</name>
</gene>
<evidence type="ECO:0000256" key="1">
    <source>
        <dbReference type="ARBA" id="ARBA00004651"/>
    </source>
</evidence>
<name>A0A2P8HW00_9BACI</name>
<keyword evidence="10" id="KW-1185">Reference proteome</keyword>
<feature type="transmembrane region" description="Helical" evidence="7">
    <location>
        <begin position="92"/>
        <end position="113"/>
    </location>
</feature>
<evidence type="ECO:0000256" key="7">
    <source>
        <dbReference type="SAM" id="Phobius"/>
    </source>
</evidence>
<evidence type="ECO:0000256" key="3">
    <source>
        <dbReference type="ARBA" id="ARBA00022475"/>
    </source>
</evidence>
<dbReference type="InterPro" id="IPR000620">
    <property type="entry name" value="EamA_dom"/>
</dbReference>
<accession>A0A2P8HW00</accession>
<dbReference type="PANTHER" id="PTHR32322">
    <property type="entry name" value="INNER MEMBRANE TRANSPORTER"/>
    <property type="match status" value="1"/>
</dbReference>
<keyword evidence="3" id="KW-1003">Cell membrane</keyword>
<dbReference type="Gene3D" id="1.10.3730.20">
    <property type="match status" value="1"/>
</dbReference>
<feature type="transmembrane region" description="Helical" evidence="7">
    <location>
        <begin position="5"/>
        <end position="22"/>
    </location>
</feature>
<proteinExistence type="inferred from homology"/>
<feature type="transmembrane region" description="Helical" evidence="7">
    <location>
        <begin position="271"/>
        <end position="288"/>
    </location>
</feature>
<feature type="transmembrane region" description="Helical" evidence="7">
    <location>
        <begin position="125"/>
        <end position="148"/>
    </location>
</feature>
<comment type="caution">
    <text evidence="9">The sequence shown here is derived from an EMBL/GenBank/DDBJ whole genome shotgun (WGS) entry which is preliminary data.</text>
</comment>
<sequence length="290" mass="31911">MWKYYIFLIVVVMMFSGNLVVGKYVNELPATTVALIRNLIAFFVILPFGYQQIKQQWPSFKHNWVPLMGYAITGITTFNVLVYLSLNYTSSTNAGIVEATTPVFAMILGYIFLKERLTRKQVLGVFISLIGAVWVMVEGSLTVLVNLAVNRGDFIMLMAVISWAFYTLLIQQHNHKFPLLGAMVVMLFFGNLLLIPFVFVGWSSGLPEGLFQPELIAGLLYLGIFPSVVALMLWTRAVAAVGPSKASVFLNLLPVFTMIGAVLFLGEAITAAQIVGGAIAVSGVILAMRQ</sequence>
<feature type="transmembrane region" description="Helical" evidence="7">
    <location>
        <begin position="28"/>
        <end position="46"/>
    </location>
</feature>
<dbReference type="SUPFAM" id="SSF103481">
    <property type="entry name" value="Multidrug resistance efflux transporter EmrE"/>
    <property type="match status" value="2"/>
</dbReference>
<feature type="transmembrane region" description="Helical" evidence="7">
    <location>
        <begin position="177"/>
        <end position="203"/>
    </location>
</feature>
<dbReference type="AlphaFoldDB" id="A0A2P8HW00"/>
<dbReference type="RefSeq" id="WP_106587749.1">
    <property type="nucleotide sequence ID" value="NZ_PYAV01000003.1"/>
</dbReference>
<comment type="similarity">
    <text evidence="2">Belongs to the EamA transporter family.</text>
</comment>
<evidence type="ECO:0000256" key="5">
    <source>
        <dbReference type="ARBA" id="ARBA00022989"/>
    </source>
</evidence>
<dbReference type="InterPro" id="IPR037185">
    <property type="entry name" value="EmrE-like"/>
</dbReference>
<dbReference type="OrthoDB" id="9805239at2"/>
<evidence type="ECO:0000256" key="6">
    <source>
        <dbReference type="ARBA" id="ARBA00023136"/>
    </source>
</evidence>
<feature type="transmembrane region" description="Helical" evidence="7">
    <location>
        <begin position="154"/>
        <end position="170"/>
    </location>
</feature>
<evidence type="ECO:0000256" key="2">
    <source>
        <dbReference type="ARBA" id="ARBA00007362"/>
    </source>
</evidence>
<keyword evidence="6 7" id="KW-0472">Membrane</keyword>
<feature type="transmembrane region" description="Helical" evidence="7">
    <location>
        <begin position="215"/>
        <end position="234"/>
    </location>
</feature>
<dbReference type="PANTHER" id="PTHR32322:SF18">
    <property type="entry name" value="S-ADENOSYLMETHIONINE_S-ADENOSYLHOMOCYSTEINE TRANSPORTER"/>
    <property type="match status" value="1"/>
</dbReference>
<evidence type="ECO:0000259" key="8">
    <source>
        <dbReference type="Pfam" id="PF00892"/>
    </source>
</evidence>
<dbReference type="InterPro" id="IPR050638">
    <property type="entry name" value="AA-Vitamin_Transporters"/>
</dbReference>
<protein>
    <submittedName>
        <fullName evidence="9">EamA domain-containing membrane protein RarD</fullName>
    </submittedName>
</protein>
<keyword evidence="4 7" id="KW-0812">Transmembrane</keyword>
<feature type="transmembrane region" description="Helical" evidence="7">
    <location>
        <begin position="67"/>
        <end position="86"/>
    </location>
</feature>
<evidence type="ECO:0000313" key="10">
    <source>
        <dbReference type="Proteomes" id="UP000242310"/>
    </source>
</evidence>
<feature type="transmembrane region" description="Helical" evidence="7">
    <location>
        <begin position="246"/>
        <end position="265"/>
    </location>
</feature>
<feature type="domain" description="EamA" evidence="8">
    <location>
        <begin position="3"/>
        <end position="136"/>
    </location>
</feature>
<dbReference type="Pfam" id="PF00892">
    <property type="entry name" value="EamA"/>
    <property type="match status" value="2"/>
</dbReference>
<evidence type="ECO:0000256" key="4">
    <source>
        <dbReference type="ARBA" id="ARBA00022692"/>
    </source>
</evidence>
<organism evidence="9 10">
    <name type="scientific">Salsuginibacillus halophilus</name>
    <dbReference type="NCBI Taxonomy" id="517424"/>
    <lineage>
        <taxon>Bacteria</taxon>
        <taxon>Bacillati</taxon>
        <taxon>Bacillota</taxon>
        <taxon>Bacilli</taxon>
        <taxon>Bacillales</taxon>
        <taxon>Bacillaceae</taxon>
        <taxon>Salsuginibacillus</taxon>
    </lineage>
</organism>
<feature type="domain" description="EamA" evidence="8">
    <location>
        <begin position="151"/>
        <end position="288"/>
    </location>
</feature>
<evidence type="ECO:0000313" key="9">
    <source>
        <dbReference type="EMBL" id="PSL50412.1"/>
    </source>
</evidence>
<dbReference type="EMBL" id="PYAV01000003">
    <property type="protein sequence ID" value="PSL50412.1"/>
    <property type="molecule type" value="Genomic_DNA"/>
</dbReference>
<comment type="subcellular location">
    <subcellularLocation>
        <location evidence="1">Cell membrane</location>
        <topology evidence="1">Multi-pass membrane protein</topology>
    </subcellularLocation>
</comment>
<dbReference type="Proteomes" id="UP000242310">
    <property type="component" value="Unassembled WGS sequence"/>
</dbReference>